<dbReference type="Gene3D" id="1.25.40.10">
    <property type="entry name" value="Tetratricopeptide repeat domain"/>
    <property type="match status" value="1"/>
</dbReference>
<name>A0ABY5AQC2_9CYAN</name>
<feature type="compositionally biased region" description="Acidic residues" evidence="1">
    <location>
        <begin position="416"/>
        <end position="431"/>
    </location>
</feature>
<evidence type="ECO:0000256" key="1">
    <source>
        <dbReference type="SAM" id="MobiDB-lite"/>
    </source>
</evidence>
<evidence type="ECO:0000259" key="2">
    <source>
        <dbReference type="Pfam" id="PF12770"/>
    </source>
</evidence>
<sequence>MTQEFQVSITPVGVDEYLLRTERVEPGVPLAEEQTVWNLDRWMQQAQRLMNDPVSGLLTQPETATSPMLSNLAALGQELYDALFCGDMRDSWMMAQAIAQNHQQPLRLRLGLKGNRLPSLPWEVLHDGDYPLATGTNVLFSRYQPATNGLAPPTIAKPLDPHQQLRVLMAIAAPSDRANLELSREAEELEAELRQLYNQGRVPQVPTQVEILRQPDRARLTQALEHGHYHVFHYAGHSSSGTTGGNVYLVNQTTGLTETLSGDDLAGLLANNGIQLVLLNSCRGAHSAGGLQQAGERHLAAALVKRGIPAVLAMAERIPDEVALTLTRLFYRNLTRGAVPIDLSVSRARQGLISAYSSHQLYWSLPILYLHPKFDGYLIQRTGEDNRDTDDPPLWLRPPDAWPGLGNSPCPLSDRLDDDTLGEMDGLEDGEVLAGGDRGFGSLEDLAPGTAEDEAVVQELLETLGQETPKSSPHPPVPLSTDPKPSLSESSQRSERGTPLPSTATSETGSKRPTYSKPIIVGVTAVFVLGVGGAIWGWRDRPQTDPTLPPSLSHGTNEDQPLPNSELTAMAIQELGAGNIETGTPLVVDLLASHRNALNSAEAALAVIPRQDLDRPDVLFLKGRLAWQNVQVGNTLYSLDDSRRFWQAAAQQDPDSPLYALALGFVFYAEDNLTAAMNQFQGAIARLERDNPPNEEPLGGMTPSALRTHAYAGLALTYQGQAQGLTGTRRQERQQQAQDLRNLVLQQDAEGFQASSLGRNWLWTPETISAWQQLGQP</sequence>
<feature type="region of interest" description="Disordered" evidence="1">
    <location>
        <begin position="539"/>
        <end position="563"/>
    </location>
</feature>
<feature type="compositionally biased region" description="Polar residues" evidence="1">
    <location>
        <begin position="553"/>
        <end position="563"/>
    </location>
</feature>
<accession>A0ABY5AQC2</accession>
<protein>
    <submittedName>
        <fullName evidence="3">CHAT domain-containing protein</fullName>
    </submittedName>
</protein>
<feature type="region of interest" description="Disordered" evidence="1">
    <location>
        <begin position="466"/>
        <end position="515"/>
    </location>
</feature>
<reference evidence="3" key="1">
    <citation type="submission" date="2022-06" db="EMBL/GenBank/DDBJ databases">
        <title>Genome sequence of Phormidium yuhuli AB48 isolated from an industrial photobioreactor environment.</title>
        <authorList>
            <person name="Qiu Y."/>
            <person name="Noonan A.J.C."/>
            <person name="Dofher K."/>
            <person name="Koch M."/>
            <person name="Kieft B."/>
            <person name="Lin X."/>
            <person name="Ziels R.M."/>
            <person name="Hallam S.J."/>
        </authorList>
    </citation>
    <scope>NUCLEOTIDE SEQUENCE</scope>
    <source>
        <strain evidence="3">AB48</strain>
    </source>
</reference>
<dbReference type="EMBL" id="CP098611">
    <property type="protein sequence ID" value="USR91111.1"/>
    <property type="molecule type" value="Genomic_DNA"/>
</dbReference>
<feature type="region of interest" description="Disordered" evidence="1">
    <location>
        <begin position="399"/>
        <end position="446"/>
    </location>
</feature>
<dbReference type="Pfam" id="PF12770">
    <property type="entry name" value="CHAT"/>
    <property type="match status" value="1"/>
</dbReference>
<evidence type="ECO:0000313" key="4">
    <source>
        <dbReference type="Proteomes" id="UP001056708"/>
    </source>
</evidence>
<organism evidence="3 4">
    <name type="scientific">Phormidium yuhuli AB48</name>
    <dbReference type="NCBI Taxonomy" id="2940671"/>
    <lineage>
        <taxon>Bacteria</taxon>
        <taxon>Bacillati</taxon>
        <taxon>Cyanobacteriota</taxon>
        <taxon>Cyanophyceae</taxon>
        <taxon>Oscillatoriophycideae</taxon>
        <taxon>Oscillatoriales</taxon>
        <taxon>Oscillatoriaceae</taxon>
        <taxon>Phormidium</taxon>
        <taxon>Phormidium yuhuli</taxon>
    </lineage>
</organism>
<dbReference type="Proteomes" id="UP001056708">
    <property type="component" value="Chromosome"/>
</dbReference>
<dbReference type="RefSeq" id="WP_252663142.1">
    <property type="nucleotide sequence ID" value="NZ_CP098611.1"/>
</dbReference>
<dbReference type="InterPro" id="IPR024983">
    <property type="entry name" value="CHAT_dom"/>
</dbReference>
<keyword evidence="4" id="KW-1185">Reference proteome</keyword>
<feature type="compositionally biased region" description="Polar residues" evidence="1">
    <location>
        <begin position="500"/>
        <end position="513"/>
    </location>
</feature>
<dbReference type="InterPro" id="IPR011990">
    <property type="entry name" value="TPR-like_helical_dom_sf"/>
</dbReference>
<gene>
    <name evidence="3" type="ORF">NEA10_20175</name>
</gene>
<proteinExistence type="predicted"/>
<evidence type="ECO:0000313" key="3">
    <source>
        <dbReference type="EMBL" id="USR91111.1"/>
    </source>
</evidence>
<feature type="domain" description="CHAT" evidence="2">
    <location>
        <begin position="75"/>
        <end position="368"/>
    </location>
</feature>